<dbReference type="InterPro" id="IPR034333">
    <property type="entry name" value="GST_Zeta_N"/>
</dbReference>
<dbReference type="InterPro" id="IPR004045">
    <property type="entry name" value="Glutathione_S-Trfase_N"/>
</dbReference>
<evidence type="ECO:0000259" key="3">
    <source>
        <dbReference type="PROSITE" id="PS50405"/>
    </source>
</evidence>
<dbReference type="Gene3D" id="3.40.30.10">
    <property type="entry name" value="Glutaredoxin"/>
    <property type="match status" value="1"/>
</dbReference>
<sequence>MVYTLHSAWRATAPYRVRIGLALKGVDYDYVPVDLIKGQQREPAYKAVNPQGLTPALDIGELVLIQSLAILEWLEETRPEPPLLPKDPLDRQIVRTMALIIACDIHPLNNTRVGRYLNKELGVEQAAWMAWIHRWIADGFDALEPMVAEHGRGFAFGETPTLADCCLVPQVYSARRYEVDISAYPAIVAAADRAAALPAFAAAHPDRQPDAVL</sequence>
<dbReference type="InterPro" id="IPR036282">
    <property type="entry name" value="Glutathione-S-Trfase_C_sf"/>
</dbReference>
<evidence type="ECO:0000256" key="1">
    <source>
        <dbReference type="ARBA" id="ARBA00010007"/>
    </source>
</evidence>
<comment type="similarity">
    <text evidence="1">Belongs to the GST superfamily. Zeta family.</text>
</comment>
<dbReference type="Gene3D" id="1.20.1050.10">
    <property type="match status" value="1"/>
</dbReference>
<dbReference type="InterPro" id="IPR036249">
    <property type="entry name" value="Thioredoxin-like_sf"/>
</dbReference>
<evidence type="ECO:0000313" key="4">
    <source>
        <dbReference type="EMBL" id="MFD1782972.1"/>
    </source>
</evidence>
<proteinExistence type="inferred from homology"/>
<dbReference type="Proteomes" id="UP001597237">
    <property type="component" value="Unassembled WGS sequence"/>
</dbReference>
<dbReference type="SFLD" id="SFLDS00019">
    <property type="entry name" value="Glutathione_Transferase_(cytos"/>
    <property type="match status" value="1"/>
</dbReference>
<organism evidence="4 5">
    <name type="scientific">Phenylobacterium terrae</name>
    <dbReference type="NCBI Taxonomy" id="2665495"/>
    <lineage>
        <taxon>Bacteria</taxon>
        <taxon>Pseudomonadati</taxon>
        <taxon>Pseudomonadota</taxon>
        <taxon>Alphaproteobacteria</taxon>
        <taxon>Caulobacterales</taxon>
        <taxon>Caulobacteraceae</taxon>
        <taxon>Phenylobacterium</taxon>
    </lineage>
</organism>
<dbReference type="Pfam" id="PF13410">
    <property type="entry name" value="GST_C_2"/>
    <property type="match status" value="1"/>
</dbReference>
<accession>A0ABW4MYA7</accession>
<keyword evidence="5" id="KW-1185">Reference proteome</keyword>
<reference evidence="5" key="1">
    <citation type="journal article" date="2019" name="Int. J. Syst. Evol. Microbiol.">
        <title>The Global Catalogue of Microorganisms (GCM) 10K type strain sequencing project: providing services to taxonomists for standard genome sequencing and annotation.</title>
        <authorList>
            <consortium name="The Broad Institute Genomics Platform"/>
            <consortium name="The Broad Institute Genome Sequencing Center for Infectious Disease"/>
            <person name="Wu L."/>
            <person name="Ma J."/>
        </authorList>
    </citation>
    <scope>NUCLEOTIDE SEQUENCE [LARGE SCALE GENOMIC DNA]</scope>
    <source>
        <strain evidence="5">DFY28</strain>
    </source>
</reference>
<keyword evidence="4" id="KW-0413">Isomerase</keyword>
<feature type="domain" description="GST N-terminal" evidence="2">
    <location>
        <begin position="1"/>
        <end position="82"/>
    </location>
</feature>
<dbReference type="InterPro" id="IPR034330">
    <property type="entry name" value="GST_Zeta_C"/>
</dbReference>
<dbReference type="InterPro" id="IPR005955">
    <property type="entry name" value="GST_Zeta"/>
</dbReference>
<dbReference type="GO" id="GO:0016034">
    <property type="term" value="F:maleylacetoacetate isomerase activity"/>
    <property type="evidence" value="ECO:0007669"/>
    <property type="project" value="UniProtKB-EC"/>
</dbReference>
<dbReference type="NCBIfam" id="TIGR01262">
    <property type="entry name" value="maiA"/>
    <property type="match status" value="1"/>
</dbReference>
<dbReference type="EMBL" id="JBHUEY010000001">
    <property type="protein sequence ID" value="MFD1782972.1"/>
    <property type="molecule type" value="Genomic_DNA"/>
</dbReference>
<evidence type="ECO:0000313" key="5">
    <source>
        <dbReference type="Proteomes" id="UP001597237"/>
    </source>
</evidence>
<feature type="domain" description="GST C-terminal" evidence="3">
    <location>
        <begin position="87"/>
        <end position="213"/>
    </location>
</feature>
<dbReference type="EC" id="5.2.1.2" evidence="4"/>
<dbReference type="InterPro" id="IPR010987">
    <property type="entry name" value="Glutathione-S-Trfase_C-like"/>
</dbReference>
<dbReference type="CDD" id="cd03191">
    <property type="entry name" value="GST_C_Zeta"/>
    <property type="match status" value="1"/>
</dbReference>
<name>A0ABW4MYA7_9CAUL</name>
<dbReference type="PROSITE" id="PS50404">
    <property type="entry name" value="GST_NTER"/>
    <property type="match status" value="1"/>
</dbReference>
<dbReference type="RefSeq" id="WP_377282504.1">
    <property type="nucleotide sequence ID" value="NZ_JBHRSI010000007.1"/>
</dbReference>
<dbReference type="Pfam" id="PF02798">
    <property type="entry name" value="GST_N"/>
    <property type="match status" value="1"/>
</dbReference>
<comment type="caution">
    <text evidence="4">The sequence shown here is derived from an EMBL/GenBank/DDBJ whole genome shotgun (WGS) entry which is preliminary data.</text>
</comment>
<dbReference type="SUPFAM" id="SSF47616">
    <property type="entry name" value="GST C-terminal domain-like"/>
    <property type="match status" value="1"/>
</dbReference>
<dbReference type="PROSITE" id="PS50405">
    <property type="entry name" value="GST_CTER"/>
    <property type="match status" value="1"/>
</dbReference>
<dbReference type="PANTHER" id="PTHR42673:SF4">
    <property type="entry name" value="MALEYLACETOACETATE ISOMERASE"/>
    <property type="match status" value="1"/>
</dbReference>
<gene>
    <name evidence="4" type="primary">maiA</name>
    <name evidence="4" type="ORF">ACFSC0_06165</name>
</gene>
<dbReference type="CDD" id="cd03042">
    <property type="entry name" value="GST_N_Zeta"/>
    <property type="match status" value="1"/>
</dbReference>
<dbReference type="PANTHER" id="PTHR42673">
    <property type="entry name" value="MALEYLACETOACETATE ISOMERASE"/>
    <property type="match status" value="1"/>
</dbReference>
<dbReference type="SUPFAM" id="SSF52833">
    <property type="entry name" value="Thioredoxin-like"/>
    <property type="match status" value="1"/>
</dbReference>
<dbReference type="InterPro" id="IPR040079">
    <property type="entry name" value="Glutathione_S-Trfase"/>
</dbReference>
<protein>
    <submittedName>
        <fullName evidence="4">Maleylacetoacetate isomerase</fullName>
        <ecNumber evidence="4">5.2.1.2</ecNumber>
    </submittedName>
</protein>
<evidence type="ECO:0000259" key="2">
    <source>
        <dbReference type="PROSITE" id="PS50404"/>
    </source>
</evidence>
<dbReference type="SFLD" id="SFLDG00358">
    <property type="entry name" value="Main_(cytGST)"/>
    <property type="match status" value="1"/>
</dbReference>